<dbReference type="PROSITE" id="PS50983">
    <property type="entry name" value="FE_B12_PBP"/>
    <property type="match status" value="1"/>
</dbReference>
<evidence type="ECO:0000259" key="4">
    <source>
        <dbReference type="PROSITE" id="PS50983"/>
    </source>
</evidence>
<evidence type="ECO:0000256" key="3">
    <source>
        <dbReference type="SAM" id="MobiDB-lite"/>
    </source>
</evidence>
<sequence>MIIILIDRQSNILYSTFVSLAGHRLVTNHTGYTNVHTEKGTWAMKKSFKRYVPLLAVLVMAVMLAACSSGTKNANEPGESAAPASSAPASTQEAAPSTKTVYPLTIENYTNNGEGTEWKAKPQTFDKAPEKVVANTQGAAELLIKLGLTDKMVGVAALYGAGDPAVQEEFKKVPVISKEYASKELVVGASPDLVLGRSDLFADADWGSGTVEGLNELGIKTFVQNTSVKGATLDSLYKDIEQLGQIFDVQENAAAYIAELKERAQSLQDKAAASGEKTFAYVSDGGNGAIAVYSGNTDTFAGDVLGLLGLKNSFGTITGEISKEQLIATNPDVLLLSVYTGGIDPEKTLKAFYADPSLQSLKAVKNKTIYTIDFNQFWGYSYSIFDGAEKLVSEITANQ</sequence>
<dbReference type="AlphaFoldDB" id="A0A0E4H926"/>
<dbReference type="Pfam" id="PF01497">
    <property type="entry name" value="Peripla_BP_2"/>
    <property type="match status" value="1"/>
</dbReference>
<dbReference type="InterPro" id="IPR050902">
    <property type="entry name" value="ABC_Transporter_SBP"/>
</dbReference>
<evidence type="ECO:0000313" key="6">
    <source>
        <dbReference type="Proteomes" id="UP000033163"/>
    </source>
</evidence>
<gene>
    <name evidence="5" type="ORF">PRIO_2396</name>
</gene>
<organism evidence="5 6">
    <name type="scientific">Paenibacillus riograndensis SBR5</name>
    <dbReference type="NCBI Taxonomy" id="1073571"/>
    <lineage>
        <taxon>Bacteria</taxon>
        <taxon>Bacillati</taxon>
        <taxon>Bacillota</taxon>
        <taxon>Bacilli</taxon>
        <taxon>Bacillales</taxon>
        <taxon>Paenibacillaceae</taxon>
        <taxon>Paenibacillus</taxon>
        <taxon>Paenibacillus sonchi group</taxon>
    </lineage>
</organism>
<dbReference type="Proteomes" id="UP000033163">
    <property type="component" value="Chromosome I"/>
</dbReference>
<name>A0A0E4H926_9BACL</name>
<dbReference type="PANTHER" id="PTHR30535:SF7">
    <property type="entry name" value="IRON(III) DICITRATE-BINDING PROTEIN"/>
    <property type="match status" value="1"/>
</dbReference>
<comment type="similarity">
    <text evidence="1">Belongs to the bacterial solute-binding protein 8 family.</text>
</comment>
<dbReference type="Gene3D" id="3.40.50.1980">
    <property type="entry name" value="Nitrogenase molybdenum iron protein domain"/>
    <property type="match status" value="2"/>
</dbReference>
<dbReference type="PANTHER" id="PTHR30535">
    <property type="entry name" value="VITAMIN B12-BINDING PROTEIN"/>
    <property type="match status" value="1"/>
</dbReference>
<dbReference type="HOGENOM" id="CLU_038034_7_0_9"/>
<keyword evidence="2" id="KW-0175">Coiled coil</keyword>
<dbReference type="InterPro" id="IPR002491">
    <property type="entry name" value="ABC_transptr_periplasmic_BD"/>
</dbReference>
<reference evidence="6" key="1">
    <citation type="submission" date="2015-03" db="EMBL/GenBank/DDBJ databases">
        <authorList>
            <person name="Wibberg D."/>
        </authorList>
    </citation>
    <scope>NUCLEOTIDE SEQUENCE [LARGE SCALE GENOMIC DNA]</scope>
</reference>
<feature type="coiled-coil region" evidence="2">
    <location>
        <begin position="250"/>
        <end position="277"/>
    </location>
</feature>
<accession>A0A0E4H926</accession>
<feature type="domain" description="Fe/B12 periplasmic-binding" evidence="4">
    <location>
        <begin position="131"/>
        <end position="399"/>
    </location>
</feature>
<feature type="region of interest" description="Disordered" evidence="3">
    <location>
        <begin position="73"/>
        <end position="97"/>
    </location>
</feature>
<dbReference type="STRING" id="483937.AMQ84_10660"/>
<evidence type="ECO:0000313" key="5">
    <source>
        <dbReference type="EMBL" id="CQR54802.1"/>
    </source>
</evidence>
<protein>
    <recommendedName>
        <fullName evidence="4">Fe/B12 periplasmic-binding domain-containing protein</fullName>
    </recommendedName>
</protein>
<dbReference type="EMBL" id="LN831776">
    <property type="protein sequence ID" value="CQR54802.1"/>
    <property type="molecule type" value="Genomic_DNA"/>
</dbReference>
<dbReference type="SUPFAM" id="SSF53807">
    <property type="entry name" value="Helical backbone' metal receptor"/>
    <property type="match status" value="1"/>
</dbReference>
<feature type="compositionally biased region" description="Low complexity" evidence="3">
    <location>
        <begin position="74"/>
        <end position="97"/>
    </location>
</feature>
<dbReference type="PATRIC" id="fig|1073571.4.peg.2545"/>
<evidence type="ECO:0000256" key="2">
    <source>
        <dbReference type="SAM" id="Coils"/>
    </source>
</evidence>
<dbReference type="KEGG" id="pri:PRIO_2396"/>
<evidence type="ECO:0000256" key="1">
    <source>
        <dbReference type="ARBA" id="ARBA00008814"/>
    </source>
</evidence>
<proteinExistence type="inferred from homology"/>